<keyword evidence="4" id="KW-1185">Reference proteome</keyword>
<organism evidence="3 4">
    <name type="scientific">Halomonas qaidamensis</name>
    <dbReference type="NCBI Taxonomy" id="2866211"/>
    <lineage>
        <taxon>Bacteria</taxon>
        <taxon>Pseudomonadati</taxon>
        <taxon>Pseudomonadota</taxon>
        <taxon>Gammaproteobacteria</taxon>
        <taxon>Oceanospirillales</taxon>
        <taxon>Halomonadaceae</taxon>
        <taxon>Halomonas</taxon>
    </lineage>
</organism>
<keyword evidence="2" id="KW-1133">Transmembrane helix</keyword>
<evidence type="ECO:0000256" key="2">
    <source>
        <dbReference type="SAM" id="Phobius"/>
    </source>
</evidence>
<sequence>MRAFSRSRSRNVDEENPYWISFSDLMSALLVVFILAAVALIIELTQKQEQFNQDIQTLRNAEQARRDILHEIRDELAKQNVTVFIADNDTVLRIPESTLSFDSNMDEIPNDPEVVNAVRLIGEVLHEAIHQPFNMSDQQLKRFEYLDTVFIEGHTDSLSSNRDKGNWGLSTFRAISLWEFWNESLDVYPSLGDLKNGYDSTLFSVSGYAATRRVNKEEVTSADRRSNRRIDIRFTVKRPELADFEEVSRRAN</sequence>
<keyword evidence="2" id="KW-0812">Transmembrane</keyword>
<feature type="transmembrane region" description="Helical" evidence="2">
    <location>
        <begin position="20"/>
        <end position="42"/>
    </location>
</feature>
<feature type="coiled-coil region" evidence="1">
    <location>
        <begin position="41"/>
        <end position="78"/>
    </location>
</feature>
<proteinExistence type="predicted"/>
<gene>
    <name evidence="3" type="ORF">K1Y77_01120</name>
</gene>
<keyword evidence="1" id="KW-0175">Coiled coil</keyword>
<dbReference type="InterPro" id="IPR036737">
    <property type="entry name" value="OmpA-like_sf"/>
</dbReference>
<reference evidence="3 4" key="1">
    <citation type="journal article" date="2022" name="Antonie Van Leeuwenhoek">
        <title>Whole genome sequencing of the halophilic Halomonas qaidamensis XH36, a novel species strain with high ectoine production.</title>
        <authorList>
            <person name="Zhang T."/>
            <person name="Cui T."/>
            <person name="Cao Y."/>
            <person name="Li Y."/>
            <person name="Li F."/>
            <person name="Zhu D."/>
            <person name="Xing J."/>
        </authorList>
    </citation>
    <scope>NUCLEOTIDE SEQUENCE [LARGE SCALE GENOMIC DNA]</scope>
    <source>
        <strain evidence="3 4">XH36</strain>
    </source>
</reference>
<keyword evidence="2" id="KW-0472">Membrane</keyword>
<dbReference type="InterPro" id="IPR050330">
    <property type="entry name" value="Bact_OuterMem_StrucFunc"/>
</dbReference>
<dbReference type="PANTHER" id="PTHR30329">
    <property type="entry name" value="STATOR ELEMENT OF FLAGELLAR MOTOR COMPLEX"/>
    <property type="match status" value="1"/>
</dbReference>
<dbReference type="Gene3D" id="3.30.1330.60">
    <property type="entry name" value="OmpA-like domain"/>
    <property type="match status" value="1"/>
</dbReference>
<accession>A0ABY6JRN2</accession>
<evidence type="ECO:0000313" key="4">
    <source>
        <dbReference type="Proteomes" id="UP001163082"/>
    </source>
</evidence>
<evidence type="ECO:0000256" key="1">
    <source>
        <dbReference type="SAM" id="Coils"/>
    </source>
</evidence>
<evidence type="ECO:0000313" key="3">
    <source>
        <dbReference type="EMBL" id="UYV19320.1"/>
    </source>
</evidence>
<dbReference type="Proteomes" id="UP001163082">
    <property type="component" value="Chromosome"/>
</dbReference>
<dbReference type="SUPFAM" id="SSF103088">
    <property type="entry name" value="OmpA-like"/>
    <property type="match status" value="1"/>
</dbReference>
<dbReference type="RefSeq" id="WP_264429898.1">
    <property type="nucleotide sequence ID" value="NZ_CP080627.1"/>
</dbReference>
<dbReference type="EMBL" id="CP080627">
    <property type="protein sequence ID" value="UYV19320.1"/>
    <property type="molecule type" value="Genomic_DNA"/>
</dbReference>
<dbReference type="PANTHER" id="PTHR30329:SF20">
    <property type="entry name" value="EXPORTED PROTEIN"/>
    <property type="match status" value="1"/>
</dbReference>
<protein>
    <submittedName>
        <fullName evidence="3">OmpA family protein</fullName>
    </submittedName>
</protein>
<name>A0ABY6JRN2_9GAMM</name>